<gene>
    <name evidence="1" type="ORF">S06H3_37841</name>
</gene>
<protein>
    <submittedName>
        <fullName evidence="1">Uncharacterized protein</fullName>
    </submittedName>
</protein>
<organism evidence="1">
    <name type="scientific">marine sediment metagenome</name>
    <dbReference type="NCBI Taxonomy" id="412755"/>
    <lineage>
        <taxon>unclassified sequences</taxon>
        <taxon>metagenomes</taxon>
        <taxon>ecological metagenomes</taxon>
    </lineage>
</organism>
<dbReference type="EMBL" id="BARV01023018">
    <property type="protein sequence ID" value="GAI26639.1"/>
    <property type="molecule type" value="Genomic_DNA"/>
</dbReference>
<sequence>MDILVIIGLILAFINPVIGGVLVGYIVWLQEPVVGLQLIVLSFTMMSL</sequence>
<feature type="non-terminal residue" evidence="1">
    <location>
        <position position="48"/>
    </location>
</feature>
<dbReference type="AlphaFoldDB" id="X1P6U1"/>
<accession>X1P6U1</accession>
<evidence type="ECO:0000313" key="1">
    <source>
        <dbReference type="EMBL" id="GAI26639.1"/>
    </source>
</evidence>
<proteinExistence type="predicted"/>
<name>X1P6U1_9ZZZZ</name>
<comment type="caution">
    <text evidence="1">The sequence shown here is derived from an EMBL/GenBank/DDBJ whole genome shotgun (WGS) entry which is preliminary data.</text>
</comment>
<reference evidence="1" key="1">
    <citation type="journal article" date="2014" name="Front. Microbiol.">
        <title>High frequency of phylogenetically diverse reductive dehalogenase-homologous genes in deep subseafloor sedimentary metagenomes.</title>
        <authorList>
            <person name="Kawai M."/>
            <person name="Futagami T."/>
            <person name="Toyoda A."/>
            <person name="Takaki Y."/>
            <person name="Nishi S."/>
            <person name="Hori S."/>
            <person name="Arai W."/>
            <person name="Tsubouchi T."/>
            <person name="Morono Y."/>
            <person name="Uchiyama I."/>
            <person name="Ito T."/>
            <person name="Fujiyama A."/>
            <person name="Inagaki F."/>
            <person name="Takami H."/>
        </authorList>
    </citation>
    <scope>NUCLEOTIDE SEQUENCE</scope>
    <source>
        <strain evidence="1">Expedition CK06-06</strain>
    </source>
</reference>